<reference evidence="9 10" key="1">
    <citation type="journal article" date="2018" name="New Phytol.">
        <title>Phylogenomics of Endogonaceae and evolution of mycorrhizas within Mucoromycota.</title>
        <authorList>
            <person name="Chang Y."/>
            <person name="Desiro A."/>
            <person name="Na H."/>
            <person name="Sandor L."/>
            <person name="Lipzen A."/>
            <person name="Clum A."/>
            <person name="Barry K."/>
            <person name="Grigoriev I.V."/>
            <person name="Martin F.M."/>
            <person name="Stajich J.E."/>
            <person name="Smith M.E."/>
            <person name="Bonito G."/>
            <person name="Spatafora J.W."/>
        </authorList>
    </citation>
    <scope>NUCLEOTIDE SEQUENCE [LARGE SCALE GENOMIC DNA]</scope>
    <source>
        <strain evidence="9 10">GMNB39</strain>
    </source>
</reference>
<dbReference type="Pfam" id="PF14474">
    <property type="entry name" value="RTC4"/>
    <property type="match status" value="1"/>
</dbReference>
<comment type="similarity">
    <text evidence="4">Belongs to the RTC4 family.</text>
</comment>
<comment type="function">
    <text evidence="1">May be involved in a process influencing telomere capping.</text>
</comment>
<keyword evidence="6" id="KW-0963">Cytoplasm</keyword>
<organism evidence="9 10">
    <name type="scientific">Jimgerdemannia flammicorona</name>
    <dbReference type="NCBI Taxonomy" id="994334"/>
    <lineage>
        <taxon>Eukaryota</taxon>
        <taxon>Fungi</taxon>
        <taxon>Fungi incertae sedis</taxon>
        <taxon>Mucoromycota</taxon>
        <taxon>Mucoromycotina</taxon>
        <taxon>Endogonomycetes</taxon>
        <taxon>Endogonales</taxon>
        <taxon>Endogonaceae</taxon>
        <taxon>Jimgerdemannia</taxon>
    </lineage>
</organism>
<sequence length="100" mass="11747">MFIATGYLTPRATAPQDPAEYLQQVLVPEAAVRLIRDDLRDRRTKKGRKRVQEGWSEEKELKNARSVMEESVDFGMCMHGDEEDEEDEDDEEKEEDEKYH</sequence>
<comment type="caution">
    <text evidence="9">The sequence shown here is derived from an EMBL/GenBank/DDBJ whole genome shotgun (WGS) entry which is preliminary data.</text>
</comment>
<evidence type="ECO:0000259" key="8">
    <source>
        <dbReference type="Pfam" id="PF14474"/>
    </source>
</evidence>
<name>A0A433DLW7_9FUNG</name>
<feature type="domain" description="Restriction of telomere capping protein 4 C-terminal" evidence="8">
    <location>
        <begin position="16"/>
        <end position="79"/>
    </location>
</feature>
<evidence type="ECO:0000256" key="3">
    <source>
        <dbReference type="ARBA" id="ARBA00004496"/>
    </source>
</evidence>
<dbReference type="InterPro" id="IPR028094">
    <property type="entry name" value="RTC4_C"/>
</dbReference>
<evidence type="ECO:0000313" key="9">
    <source>
        <dbReference type="EMBL" id="RUP51852.1"/>
    </source>
</evidence>
<dbReference type="PANTHER" id="PTHR41391">
    <property type="entry name" value="RESTRICTION OF TELOMERE CAPPING PROTEIN 4"/>
    <property type="match status" value="1"/>
</dbReference>
<dbReference type="InterPro" id="IPR039024">
    <property type="entry name" value="RTC4"/>
</dbReference>
<evidence type="ECO:0000256" key="6">
    <source>
        <dbReference type="ARBA" id="ARBA00022490"/>
    </source>
</evidence>
<proteinExistence type="inferred from homology"/>
<evidence type="ECO:0000313" key="10">
    <source>
        <dbReference type="Proteomes" id="UP000268093"/>
    </source>
</evidence>
<dbReference type="PANTHER" id="PTHR41391:SF1">
    <property type="entry name" value="RESTRICTION OF TELOMERE CAPPING PROTEIN 4"/>
    <property type="match status" value="1"/>
</dbReference>
<comment type="subcellular location">
    <subcellularLocation>
        <location evidence="3">Cytoplasm</location>
    </subcellularLocation>
    <subcellularLocation>
        <location evidence="2">Nucleus</location>
    </subcellularLocation>
</comment>
<dbReference type="GO" id="GO:0005634">
    <property type="term" value="C:nucleus"/>
    <property type="evidence" value="ECO:0007669"/>
    <property type="project" value="UniProtKB-SubCell"/>
</dbReference>
<dbReference type="EMBL" id="RBNI01000386">
    <property type="protein sequence ID" value="RUP51852.1"/>
    <property type="molecule type" value="Genomic_DNA"/>
</dbReference>
<protein>
    <recommendedName>
        <fullName evidence="5">Restriction of telomere capping protein 4</fullName>
    </recommendedName>
</protein>
<gene>
    <name evidence="9" type="ORF">BC936DRAFT_145107</name>
</gene>
<evidence type="ECO:0000256" key="4">
    <source>
        <dbReference type="ARBA" id="ARBA00009461"/>
    </source>
</evidence>
<keyword evidence="10" id="KW-1185">Reference proteome</keyword>
<dbReference type="Proteomes" id="UP000268093">
    <property type="component" value="Unassembled WGS sequence"/>
</dbReference>
<evidence type="ECO:0000256" key="5">
    <source>
        <dbReference type="ARBA" id="ARBA00015162"/>
    </source>
</evidence>
<evidence type="ECO:0000256" key="1">
    <source>
        <dbReference type="ARBA" id="ARBA00002738"/>
    </source>
</evidence>
<keyword evidence="7" id="KW-0539">Nucleus</keyword>
<dbReference type="OrthoDB" id="128308at2759"/>
<evidence type="ECO:0000256" key="2">
    <source>
        <dbReference type="ARBA" id="ARBA00004123"/>
    </source>
</evidence>
<evidence type="ECO:0000256" key="7">
    <source>
        <dbReference type="ARBA" id="ARBA00023242"/>
    </source>
</evidence>
<dbReference type="AlphaFoldDB" id="A0A433DLW7"/>
<dbReference type="GO" id="GO:0005737">
    <property type="term" value="C:cytoplasm"/>
    <property type="evidence" value="ECO:0007669"/>
    <property type="project" value="UniProtKB-SubCell"/>
</dbReference>
<accession>A0A433DLW7</accession>